<name>A0A2I0X0H5_9ASPA</name>
<evidence type="ECO:0000313" key="2">
    <source>
        <dbReference type="EMBL" id="PKU81416.1"/>
    </source>
</evidence>
<accession>A0A2I0X0H5</accession>
<dbReference type="Proteomes" id="UP000233837">
    <property type="component" value="Unassembled WGS sequence"/>
</dbReference>
<evidence type="ECO:0000256" key="1">
    <source>
        <dbReference type="SAM" id="MobiDB-lite"/>
    </source>
</evidence>
<dbReference type="AlphaFoldDB" id="A0A2I0X0H5"/>
<protein>
    <submittedName>
        <fullName evidence="2">Uncharacterized protein</fullName>
    </submittedName>
</protein>
<evidence type="ECO:0000313" key="3">
    <source>
        <dbReference type="Proteomes" id="UP000233837"/>
    </source>
</evidence>
<sequence>MAAILQGEVDDNKGEHASKRSRRRSWRQPAFSLSLSMQKAQAKYCHHPSSTKPKTFASAKGSEIRRASDLDSPRRCDVAWRFAIETERRVFRFRGKEKKLGIRK</sequence>
<dbReference type="EMBL" id="KZ502242">
    <property type="protein sequence ID" value="PKU81416.1"/>
    <property type="molecule type" value="Genomic_DNA"/>
</dbReference>
<reference evidence="2 3" key="2">
    <citation type="journal article" date="2017" name="Nature">
        <title>The Apostasia genome and the evolution of orchids.</title>
        <authorList>
            <person name="Zhang G.Q."/>
            <person name="Liu K.W."/>
            <person name="Li Z."/>
            <person name="Lohaus R."/>
            <person name="Hsiao Y.Y."/>
            <person name="Niu S.C."/>
            <person name="Wang J.Y."/>
            <person name="Lin Y.C."/>
            <person name="Xu Q."/>
            <person name="Chen L.J."/>
            <person name="Yoshida K."/>
            <person name="Fujiwara S."/>
            <person name="Wang Z.W."/>
            <person name="Zhang Y.Q."/>
            <person name="Mitsuda N."/>
            <person name="Wang M."/>
            <person name="Liu G.H."/>
            <person name="Pecoraro L."/>
            <person name="Huang H.X."/>
            <person name="Xiao X.J."/>
            <person name="Lin M."/>
            <person name="Wu X.Y."/>
            <person name="Wu W.L."/>
            <person name="Chen Y.Y."/>
            <person name="Chang S.B."/>
            <person name="Sakamoto S."/>
            <person name="Ohme-Takagi M."/>
            <person name="Yagi M."/>
            <person name="Zeng S.J."/>
            <person name="Shen C.Y."/>
            <person name="Yeh C.M."/>
            <person name="Luo Y.B."/>
            <person name="Tsai W.C."/>
            <person name="Van de Peer Y."/>
            <person name="Liu Z.J."/>
        </authorList>
    </citation>
    <scope>NUCLEOTIDE SEQUENCE [LARGE SCALE GENOMIC DNA]</scope>
    <source>
        <tissue evidence="2">The whole plant</tissue>
    </source>
</reference>
<feature type="region of interest" description="Disordered" evidence="1">
    <location>
        <begin position="1"/>
        <end position="30"/>
    </location>
</feature>
<organism evidence="2 3">
    <name type="scientific">Dendrobium catenatum</name>
    <dbReference type="NCBI Taxonomy" id="906689"/>
    <lineage>
        <taxon>Eukaryota</taxon>
        <taxon>Viridiplantae</taxon>
        <taxon>Streptophyta</taxon>
        <taxon>Embryophyta</taxon>
        <taxon>Tracheophyta</taxon>
        <taxon>Spermatophyta</taxon>
        <taxon>Magnoliopsida</taxon>
        <taxon>Liliopsida</taxon>
        <taxon>Asparagales</taxon>
        <taxon>Orchidaceae</taxon>
        <taxon>Epidendroideae</taxon>
        <taxon>Malaxideae</taxon>
        <taxon>Dendrobiinae</taxon>
        <taxon>Dendrobium</taxon>
    </lineage>
</organism>
<keyword evidence="3" id="KW-1185">Reference proteome</keyword>
<reference evidence="2 3" key="1">
    <citation type="journal article" date="2016" name="Sci. Rep.">
        <title>The Dendrobium catenatum Lindl. genome sequence provides insights into polysaccharide synthase, floral development and adaptive evolution.</title>
        <authorList>
            <person name="Zhang G.Q."/>
            <person name="Xu Q."/>
            <person name="Bian C."/>
            <person name="Tsai W.C."/>
            <person name="Yeh C.M."/>
            <person name="Liu K.W."/>
            <person name="Yoshida K."/>
            <person name="Zhang L.S."/>
            <person name="Chang S.B."/>
            <person name="Chen F."/>
            <person name="Shi Y."/>
            <person name="Su Y.Y."/>
            <person name="Zhang Y.Q."/>
            <person name="Chen L.J."/>
            <person name="Yin Y."/>
            <person name="Lin M."/>
            <person name="Huang H."/>
            <person name="Deng H."/>
            <person name="Wang Z.W."/>
            <person name="Zhu S.L."/>
            <person name="Zhao X."/>
            <person name="Deng C."/>
            <person name="Niu S.C."/>
            <person name="Huang J."/>
            <person name="Wang M."/>
            <person name="Liu G.H."/>
            <person name="Yang H.J."/>
            <person name="Xiao X.J."/>
            <person name="Hsiao Y.Y."/>
            <person name="Wu W.L."/>
            <person name="Chen Y.Y."/>
            <person name="Mitsuda N."/>
            <person name="Ohme-Takagi M."/>
            <person name="Luo Y.B."/>
            <person name="Van de Peer Y."/>
            <person name="Liu Z.J."/>
        </authorList>
    </citation>
    <scope>NUCLEOTIDE SEQUENCE [LARGE SCALE GENOMIC DNA]</scope>
    <source>
        <tissue evidence="2">The whole plant</tissue>
    </source>
</reference>
<gene>
    <name evidence="2" type="ORF">MA16_Dca015821</name>
</gene>
<proteinExistence type="predicted"/>